<dbReference type="PANTHER" id="PTHR11486">
    <property type="entry name" value="FIBROBLAST GROWTH FACTOR"/>
    <property type="match status" value="1"/>
</dbReference>
<dbReference type="PRINTS" id="PR00263">
    <property type="entry name" value="HBGFFGF"/>
</dbReference>
<organism evidence="3 4">
    <name type="scientific">Desmophyllum pertusum</name>
    <dbReference type="NCBI Taxonomy" id="174260"/>
    <lineage>
        <taxon>Eukaryota</taxon>
        <taxon>Metazoa</taxon>
        <taxon>Cnidaria</taxon>
        <taxon>Anthozoa</taxon>
        <taxon>Hexacorallia</taxon>
        <taxon>Scleractinia</taxon>
        <taxon>Caryophylliina</taxon>
        <taxon>Caryophylliidae</taxon>
        <taxon>Desmophyllum</taxon>
    </lineage>
</organism>
<evidence type="ECO:0000256" key="2">
    <source>
        <dbReference type="RuleBase" id="RU049442"/>
    </source>
</evidence>
<dbReference type="PRINTS" id="PR00262">
    <property type="entry name" value="IL1HBGF"/>
</dbReference>
<evidence type="ECO:0000313" key="4">
    <source>
        <dbReference type="Proteomes" id="UP001163046"/>
    </source>
</evidence>
<gene>
    <name evidence="3" type="ORF">OS493_009606</name>
</gene>
<dbReference type="InterPro" id="IPR002209">
    <property type="entry name" value="Fibroblast_GF_fam"/>
</dbReference>
<dbReference type="OrthoDB" id="5987799at2759"/>
<dbReference type="Pfam" id="PF00167">
    <property type="entry name" value="FGF"/>
    <property type="match status" value="1"/>
</dbReference>
<dbReference type="EMBL" id="MU827305">
    <property type="protein sequence ID" value="KAJ7363452.1"/>
    <property type="molecule type" value="Genomic_DNA"/>
</dbReference>
<keyword evidence="2" id="KW-0732">Signal</keyword>
<dbReference type="SUPFAM" id="SSF50353">
    <property type="entry name" value="Cytokine"/>
    <property type="match status" value="1"/>
</dbReference>
<evidence type="ECO:0000256" key="1">
    <source>
        <dbReference type="ARBA" id="ARBA00007936"/>
    </source>
</evidence>
<reference evidence="3" key="1">
    <citation type="submission" date="2023-01" db="EMBL/GenBank/DDBJ databases">
        <title>Genome assembly of the deep-sea coral Lophelia pertusa.</title>
        <authorList>
            <person name="Herrera S."/>
            <person name="Cordes E."/>
        </authorList>
    </citation>
    <scope>NUCLEOTIDE SEQUENCE</scope>
    <source>
        <strain evidence="3">USNM1676648</strain>
        <tissue evidence="3">Polyp</tissue>
    </source>
</reference>
<dbReference type="Proteomes" id="UP001163046">
    <property type="component" value="Unassembled WGS sequence"/>
</dbReference>
<evidence type="ECO:0000313" key="3">
    <source>
        <dbReference type="EMBL" id="KAJ7363452.1"/>
    </source>
</evidence>
<dbReference type="GO" id="GO:0008083">
    <property type="term" value="F:growth factor activity"/>
    <property type="evidence" value="ECO:0007669"/>
    <property type="project" value="InterPro"/>
</dbReference>
<comment type="caution">
    <text evidence="3">The sequence shown here is derived from an EMBL/GenBank/DDBJ whole genome shotgun (WGS) entry which is preliminary data.</text>
</comment>
<name>A0A9W9YQY6_9CNID</name>
<keyword evidence="4" id="KW-1185">Reference proteome</keyword>
<feature type="signal peptide" evidence="2">
    <location>
        <begin position="1"/>
        <end position="27"/>
    </location>
</feature>
<dbReference type="SMART" id="SM00442">
    <property type="entry name" value="FGF"/>
    <property type="match status" value="1"/>
</dbReference>
<sequence length="226" mass="25551">MASSKLRLALFIICALVALAPFPYVVTRPTKPAPGCACIKSHNESASSHIRINYQIFKVASKTPSYVQIVQLFCKTGYFLSLNDTAKKNRIIGIVNQSSESTFFESQSLGTSIVRLRNVVSGRFLAINSRGRIITQAKVSDESIFKTMYEENYFHTFTSHKYFKNKRHDLFLGIKQNGRCKSPKLTFPGQISVQFILLPNNNTEDRVRIMTSAKQNRVKQGKRDMG</sequence>
<protein>
    <recommendedName>
        <fullName evidence="2">Fibroblast growth factor</fullName>
        <shortName evidence="2">FGF</shortName>
    </recommendedName>
</protein>
<proteinExistence type="inferred from homology"/>
<feature type="chain" id="PRO_5041016697" description="Fibroblast growth factor" evidence="2">
    <location>
        <begin position="28"/>
        <end position="226"/>
    </location>
</feature>
<dbReference type="Gene3D" id="2.80.10.50">
    <property type="match status" value="1"/>
</dbReference>
<dbReference type="InterPro" id="IPR056378">
    <property type="entry name" value="Let-756-like_FGF"/>
</dbReference>
<dbReference type="InterPro" id="IPR008996">
    <property type="entry name" value="IL1/FGF"/>
</dbReference>
<dbReference type="CDD" id="cd00058">
    <property type="entry name" value="beta-trefoil_FGF"/>
    <property type="match status" value="1"/>
</dbReference>
<accession>A0A9W9YQY6</accession>
<comment type="similarity">
    <text evidence="1 2">Belongs to the heparin-binding growth factors family.</text>
</comment>
<dbReference type="AlphaFoldDB" id="A0A9W9YQY6"/>